<sequence>MSLAQLHRKERWPDFARSLSEGETVRQSARRCAVAASAAFFWRHRFLRAIRTDAAPLNGIVEADETWVLTRPGYWKAEKVPGRGGGRSGS</sequence>
<name>A0AAP3UYH7_9PROT</name>
<dbReference type="EMBL" id="JARGEQ010000022">
    <property type="protein sequence ID" value="MDF1585441.1"/>
    <property type="molecule type" value="Genomic_DNA"/>
</dbReference>
<reference evidence="1 2" key="1">
    <citation type="submission" date="2023-03" db="EMBL/GenBank/DDBJ databases">
        <title>YIM 152171 draft genome.</title>
        <authorList>
            <person name="Yang Z."/>
        </authorList>
    </citation>
    <scope>NUCLEOTIDE SEQUENCE [LARGE SCALE GENOMIC DNA]</scope>
    <source>
        <strain evidence="1 2">YIM 152171</strain>
    </source>
</reference>
<proteinExistence type="predicted"/>
<dbReference type="Proteomes" id="UP001301140">
    <property type="component" value="Unassembled WGS sequence"/>
</dbReference>
<protein>
    <submittedName>
        <fullName evidence="1">Uncharacterized protein</fullName>
    </submittedName>
</protein>
<evidence type="ECO:0000313" key="1">
    <source>
        <dbReference type="EMBL" id="MDF1585441.1"/>
    </source>
</evidence>
<accession>A0AAP3UYH7</accession>
<dbReference type="AlphaFoldDB" id="A0AAP3UYH7"/>
<keyword evidence="2" id="KW-1185">Reference proteome</keyword>
<evidence type="ECO:0000313" key="2">
    <source>
        <dbReference type="Proteomes" id="UP001301140"/>
    </source>
</evidence>
<dbReference type="RefSeq" id="WP_327787859.1">
    <property type="nucleotide sequence ID" value="NZ_JARGEQ010000022.1"/>
</dbReference>
<gene>
    <name evidence="1" type="ORF">PZ740_03465</name>
</gene>
<comment type="caution">
    <text evidence="1">The sequence shown here is derived from an EMBL/GenBank/DDBJ whole genome shotgun (WGS) entry which is preliminary data.</text>
</comment>
<organism evidence="1 2">
    <name type="scientific">Marinimicrococcus flavescens</name>
    <dbReference type="NCBI Taxonomy" id="3031815"/>
    <lineage>
        <taxon>Bacteria</taxon>
        <taxon>Pseudomonadati</taxon>
        <taxon>Pseudomonadota</taxon>
        <taxon>Alphaproteobacteria</taxon>
        <taxon>Geminicoccales</taxon>
        <taxon>Geminicoccaceae</taxon>
        <taxon>Marinimicrococcus</taxon>
    </lineage>
</organism>